<evidence type="ECO:0000313" key="3">
    <source>
        <dbReference type="Proteomes" id="UP001652740"/>
    </source>
</evidence>
<accession>A0ABM3MVL4</accession>
<name>A0ABM3MVL4_GALME</name>
<dbReference type="SMART" id="SM00409">
    <property type="entry name" value="IG"/>
    <property type="match status" value="2"/>
</dbReference>
<dbReference type="SMART" id="SM00408">
    <property type="entry name" value="IGc2"/>
    <property type="match status" value="2"/>
</dbReference>
<dbReference type="InterPro" id="IPR013151">
    <property type="entry name" value="Immunoglobulin_dom"/>
</dbReference>
<feature type="domain" description="Ig-like" evidence="2">
    <location>
        <begin position="147"/>
        <end position="248"/>
    </location>
</feature>
<dbReference type="InterPro" id="IPR007110">
    <property type="entry name" value="Ig-like_dom"/>
</dbReference>
<dbReference type="SUPFAM" id="SSF48726">
    <property type="entry name" value="Immunoglobulin"/>
    <property type="match status" value="2"/>
</dbReference>
<dbReference type="InterPro" id="IPR013098">
    <property type="entry name" value="Ig_I-set"/>
</dbReference>
<dbReference type="InterPro" id="IPR037448">
    <property type="entry name" value="Zig-8"/>
</dbReference>
<dbReference type="Pfam" id="PF00047">
    <property type="entry name" value="ig"/>
    <property type="match status" value="1"/>
</dbReference>
<dbReference type="InterPro" id="IPR013783">
    <property type="entry name" value="Ig-like_fold"/>
</dbReference>
<dbReference type="PROSITE" id="PS50835">
    <property type="entry name" value="IG_LIKE"/>
    <property type="match status" value="2"/>
</dbReference>
<sequence>MGVYDALLLIAALPALAGPGWCSVEVVTVAERAGGREFRPQFTGQSAAVVAAVGQNASLVCEIYHLGNKSVSWVRSRDLQILSHAGVVFTADSRVSASVAGDRATSRHLLHVARLRTGDSGRYECQINTDPKMSMFFNLTVLDEPVPQTVVELQGPAEVTAALGSTVTLRCEARYEPPPRRLPLPALDIHWFKDDQPINLQSAGGGGGVLVDTRRGSARAESRLQLRAADGAAGRYTCRAAGRRAAVTLRHAPHAEGEVEAMQRDQAAAATRLALHAAPLLLAIALRLLHT</sequence>
<reference evidence="4" key="1">
    <citation type="submission" date="2025-08" db="UniProtKB">
        <authorList>
            <consortium name="RefSeq"/>
        </authorList>
    </citation>
    <scope>IDENTIFICATION</scope>
    <source>
        <tissue evidence="4">Whole larvae</tissue>
    </source>
</reference>
<protein>
    <submittedName>
        <fullName evidence="4">Hemicentin-1-like</fullName>
    </submittedName>
</protein>
<organism evidence="3 4">
    <name type="scientific">Galleria mellonella</name>
    <name type="common">Greater wax moth</name>
    <dbReference type="NCBI Taxonomy" id="7137"/>
    <lineage>
        <taxon>Eukaryota</taxon>
        <taxon>Metazoa</taxon>
        <taxon>Ecdysozoa</taxon>
        <taxon>Arthropoda</taxon>
        <taxon>Hexapoda</taxon>
        <taxon>Insecta</taxon>
        <taxon>Pterygota</taxon>
        <taxon>Neoptera</taxon>
        <taxon>Endopterygota</taxon>
        <taxon>Lepidoptera</taxon>
        <taxon>Glossata</taxon>
        <taxon>Ditrysia</taxon>
        <taxon>Pyraloidea</taxon>
        <taxon>Pyralidae</taxon>
        <taxon>Galleriinae</taxon>
        <taxon>Galleria</taxon>
    </lineage>
</organism>
<evidence type="ECO:0000313" key="4">
    <source>
        <dbReference type="RefSeq" id="XP_052755389.1"/>
    </source>
</evidence>
<dbReference type="RefSeq" id="XP_052755389.1">
    <property type="nucleotide sequence ID" value="XM_052899429.1"/>
</dbReference>
<dbReference type="GeneID" id="113515897"/>
<keyword evidence="1" id="KW-0732">Signal</keyword>
<feature type="chain" id="PRO_5045587551" evidence="1">
    <location>
        <begin position="18"/>
        <end position="291"/>
    </location>
</feature>
<dbReference type="InterPro" id="IPR036179">
    <property type="entry name" value="Ig-like_dom_sf"/>
</dbReference>
<gene>
    <name evidence="4" type="primary">LOC113515897</name>
</gene>
<keyword evidence="3" id="KW-1185">Reference proteome</keyword>
<dbReference type="InterPro" id="IPR003598">
    <property type="entry name" value="Ig_sub2"/>
</dbReference>
<feature type="domain" description="Ig-like" evidence="2">
    <location>
        <begin position="40"/>
        <end position="140"/>
    </location>
</feature>
<dbReference type="Pfam" id="PF07679">
    <property type="entry name" value="I-set"/>
    <property type="match status" value="1"/>
</dbReference>
<evidence type="ECO:0000256" key="1">
    <source>
        <dbReference type="SAM" id="SignalP"/>
    </source>
</evidence>
<proteinExistence type="predicted"/>
<dbReference type="Gene3D" id="2.60.40.10">
    <property type="entry name" value="Immunoglobulins"/>
    <property type="match status" value="2"/>
</dbReference>
<dbReference type="InterPro" id="IPR003599">
    <property type="entry name" value="Ig_sub"/>
</dbReference>
<evidence type="ECO:0000259" key="2">
    <source>
        <dbReference type="PROSITE" id="PS50835"/>
    </source>
</evidence>
<dbReference type="PANTHER" id="PTHR23279">
    <property type="entry name" value="DEFECTIVE PROBOSCIS EXTENSION RESPONSE DPR -RELATED"/>
    <property type="match status" value="1"/>
</dbReference>
<dbReference type="Proteomes" id="UP001652740">
    <property type="component" value="Unplaced"/>
</dbReference>
<dbReference type="PANTHER" id="PTHR23279:SF36">
    <property type="entry name" value="DEFECTIVE PROBOSCIS EXTENSION RESPONSE 9, ISOFORM A"/>
    <property type="match status" value="1"/>
</dbReference>
<feature type="signal peptide" evidence="1">
    <location>
        <begin position="1"/>
        <end position="17"/>
    </location>
</feature>